<keyword evidence="1" id="KW-1133">Transmembrane helix</keyword>
<evidence type="ECO:0000256" key="1">
    <source>
        <dbReference type="SAM" id="Phobius"/>
    </source>
</evidence>
<dbReference type="AlphaFoldDB" id="L1MJJ6"/>
<dbReference type="Proteomes" id="UP000010445">
    <property type="component" value="Unassembled WGS sequence"/>
</dbReference>
<evidence type="ECO:0000313" key="2">
    <source>
        <dbReference type="EMBL" id="EKX91210.1"/>
    </source>
</evidence>
<feature type="transmembrane region" description="Helical" evidence="1">
    <location>
        <begin position="7"/>
        <end position="26"/>
    </location>
</feature>
<organism evidence="2 3">
    <name type="scientific">Corynebacterium durum F0235</name>
    <dbReference type="NCBI Taxonomy" id="1035195"/>
    <lineage>
        <taxon>Bacteria</taxon>
        <taxon>Bacillati</taxon>
        <taxon>Actinomycetota</taxon>
        <taxon>Actinomycetes</taxon>
        <taxon>Mycobacteriales</taxon>
        <taxon>Corynebacteriaceae</taxon>
        <taxon>Corynebacterium</taxon>
    </lineage>
</organism>
<dbReference type="PATRIC" id="fig|1035195.3.peg.725"/>
<name>L1MJJ6_9CORY</name>
<reference evidence="2 3" key="1">
    <citation type="submission" date="2012-05" db="EMBL/GenBank/DDBJ databases">
        <authorList>
            <person name="Weinstock G."/>
            <person name="Sodergren E."/>
            <person name="Lobos E.A."/>
            <person name="Fulton L."/>
            <person name="Fulton R."/>
            <person name="Courtney L."/>
            <person name="Fronick C."/>
            <person name="O'Laughlin M."/>
            <person name="Godfrey J."/>
            <person name="Wilson R.M."/>
            <person name="Miner T."/>
            <person name="Farmer C."/>
            <person name="Delehaunty K."/>
            <person name="Cordes M."/>
            <person name="Minx P."/>
            <person name="Tomlinson C."/>
            <person name="Chen J."/>
            <person name="Wollam A."/>
            <person name="Pepin K.H."/>
            <person name="Bhonagiri V."/>
            <person name="Zhang X."/>
            <person name="Suruliraj S."/>
            <person name="Warren W."/>
            <person name="Mitreva M."/>
            <person name="Mardis E.R."/>
            <person name="Wilson R.K."/>
        </authorList>
    </citation>
    <scope>NUCLEOTIDE SEQUENCE [LARGE SCALE GENOMIC DNA]</scope>
    <source>
        <strain evidence="2 3">F0235</strain>
    </source>
</reference>
<dbReference type="HOGENOM" id="CLU_2354985_0_0_11"/>
<dbReference type="RefSeq" id="WP_006063056.1">
    <property type="nucleotide sequence ID" value="NZ_KB290828.1"/>
</dbReference>
<keyword evidence="1" id="KW-0812">Transmembrane</keyword>
<keyword evidence="1" id="KW-0472">Membrane</keyword>
<proteinExistence type="predicted"/>
<dbReference type="OrthoDB" id="4409392at2"/>
<keyword evidence="3" id="KW-1185">Reference proteome</keyword>
<comment type="caution">
    <text evidence="2">The sequence shown here is derived from an EMBL/GenBank/DDBJ whole genome shotgun (WGS) entry which is preliminary data.</text>
</comment>
<dbReference type="STRING" id="1035195.HMPREF9997_00813"/>
<feature type="transmembrane region" description="Helical" evidence="1">
    <location>
        <begin position="32"/>
        <end position="49"/>
    </location>
</feature>
<accession>L1MJJ6</accession>
<sequence>MKKRAWIGYASAFLSWALVIGALIAFFMGHSALALFLCLPGILLIWRSGSMFGDTKKLPKGAPIPDAKRVKRYRQENPGATIVDAINAINRQDGVY</sequence>
<evidence type="ECO:0000313" key="3">
    <source>
        <dbReference type="Proteomes" id="UP000010445"/>
    </source>
</evidence>
<dbReference type="EMBL" id="AMEM01000013">
    <property type="protein sequence ID" value="EKX91210.1"/>
    <property type="molecule type" value="Genomic_DNA"/>
</dbReference>
<protein>
    <submittedName>
        <fullName evidence="2">Uncharacterized protein</fullName>
    </submittedName>
</protein>
<gene>
    <name evidence="2" type="ORF">HMPREF9997_00813</name>
</gene>